<gene>
    <name evidence="1" type="ORF">GCM10023184_40180</name>
</gene>
<dbReference type="EMBL" id="BAABGY010000016">
    <property type="protein sequence ID" value="GAA4341596.1"/>
    <property type="molecule type" value="Genomic_DNA"/>
</dbReference>
<comment type="caution">
    <text evidence="1">The sequence shown here is derived from an EMBL/GenBank/DDBJ whole genome shotgun (WGS) entry which is preliminary data.</text>
</comment>
<sequence>MPPTLQPFERAALYELYLAQREELLQALAGTGEPRDPRCLTRLQESVDRLYERLRGQLPPGEWGNGRIG</sequence>
<protein>
    <submittedName>
        <fullName evidence="1">Uncharacterized protein</fullName>
    </submittedName>
</protein>
<name>A0ABP8HN99_9BACT</name>
<evidence type="ECO:0000313" key="2">
    <source>
        <dbReference type="Proteomes" id="UP001501725"/>
    </source>
</evidence>
<proteinExistence type="predicted"/>
<evidence type="ECO:0000313" key="1">
    <source>
        <dbReference type="EMBL" id="GAA4341596.1"/>
    </source>
</evidence>
<dbReference type="Proteomes" id="UP001501725">
    <property type="component" value="Unassembled WGS sequence"/>
</dbReference>
<keyword evidence="2" id="KW-1185">Reference proteome</keyword>
<reference evidence="2" key="1">
    <citation type="journal article" date="2019" name="Int. J. Syst. Evol. Microbiol.">
        <title>The Global Catalogue of Microorganisms (GCM) 10K type strain sequencing project: providing services to taxonomists for standard genome sequencing and annotation.</title>
        <authorList>
            <consortium name="The Broad Institute Genomics Platform"/>
            <consortium name="The Broad Institute Genome Sequencing Center for Infectious Disease"/>
            <person name="Wu L."/>
            <person name="Ma J."/>
        </authorList>
    </citation>
    <scope>NUCLEOTIDE SEQUENCE [LARGE SCALE GENOMIC DNA]</scope>
    <source>
        <strain evidence="2">JCM 17919</strain>
    </source>
</reference>
<dbReference type="RefSeq" id="WP_345257700.1">
    <property type="nucleotide sequence ID" value="NZ_BAABGY010000016.1"/>
</dbReference>
<accession>A0ABP8HN99</accession>
<organism evidence="1 2">
    <name type="scientific">Flaviaesturariibacter amylovorans</name>
    <dbReference type="NCBI Taxonomy" id="1084520"/>
    <lineage>
        <taxon>Bacteria</taxon>
        <taxon>Pseudomonadati</taxon>
        <taxon>Bacteroidota</taxon>
        <taxon>Chitinophagia</taxon>
        <taxon>Chitinophagales</taxon>
        <taxon>Chitinophagaceae</taxon>
        <taxon>Flaviaestuariibacter</taxon>
    </lineage>
</organism>